<feature type="region of interest" description="Disordered" evidence="4">
    <location>
        <begin position="1214"/>
        <end position="1243"/>
    </location>
</feature>
<reference evidence="7" key="1">
    <citation type="submission" date="2020-01" db="EMBL/GenBank/DDBJ databases">
        <authorList>
            <consortium name="DOE Joint Genome Institute"/>
            <person name="Haridas S."/>
            <person name="Albert R."/>
            <person name="Binder M."/>
            <person name="Bloem J."/>
            <person name="Labutti K."/>
            <person name="Salamov A."/>
            <person name="Andreopoulos B."/>
            <person name="Baker S.E."/>
            <person name="Barry K."/>
            <person name="Bills G."/>
            <person name="Bluhm B.H."/>
            <person name="Cannon C."/>
            <person name="Castanera R."/>
            <person name="Culley D.E."/>
            <person name="Daum C."/>
            <person name="Ezra D."/>
            <person name="Gonzalez J.B."/>
            <person name="Henrissat B."/>
            <person name="Kuo A."/>
            <person name="Liang C."/>
            <person name="Lipzen A."/>
            <person name="Lutzoni F."/>
            <person name="Magnuson J."/>
            <person name="Mondo S."/>
            <person name="Nolan M."/>
            <person name="Ohm R."/>
            <person name="Pangilinan J."/>
            <person name="Park H.-J."/>
            <person name="Ramirez L."/>
            <person name="Alfaro M."/>
            <person name="Sun H."/>
            <person name="Tritt A."/>
            <person name="Yoshinaga Y."/>
            <person name="Zwiers L.-H."/>
            <person name="Turgeon B.G."/>
            <person name="Goodwin S.B."/>
            <person name="Spatafora J.W."/>
            <person name="Crous P.W."/>
            <person name="Grigoriev I.V."/>
        </authorList>
    </citation>
    <scope>NUCLEOTIDE SEQUENCE</scope>
    <source>
        <strain evidence="7">CBS 342.82</strain>
    </source>
</reference>
<feature type="compositionally biased region" description="Acidic residues" evidence="4">
    <location>
        <begin position="489"/>
        <end position="518"/>
    </location>
</feature>
<reference evidence="7" key="3">
    <citation type="submission" date="2025-08" db="UniProtKB">
        <authorList>
            <consortium name="RefSeq"/>
        </authorList>
    </citation>
    <scope>IDENTIFICATION</scope>
    <source>
        <strain evidence="7">CBS 342.82</strain>
    </source>
</reference>
<dbReference type="PANTHER" id="PTHR15321">
    <property type="entry name" value="TUMOR SUPPRESSOR P53-BINDING PROTEIN 1"/>
    <property type="match status" value="1"/>
</dbReference>
<evidence type="ECO:0000256" key="4">
    <source>
        <dbReference type="SAM" id="MobiDB-lite"/>
    </source>
</evidence>
<dbReference type="GO" id="GO:0045944">
    <property type="term" value="P:positive regulation of transcription by RNA polymerase II"/>
    <property type="evidence" value="ECO:0007669"/>
    <property type="project" value="TreeGrafter"/>
</dbReference>
<feature type="region of interest" description="Disordered" evidence="4">
    <location>
        <begin position="388"/>
        <end position="689"/>
    </location>
</feature>
<dbReference type="GO" id="GO:0000077">
    <property type="term" value="P:DNA damage checkpoint signaling"/>
    <property type="evidence" value="ECO:0007669"/>
    <property type="project" value="TreeGrafter"/>
</dbReference>
<keyword evidence="2" id="KW-0227">DNA damage</keyword>
<dbReference type="Pfam" id="PF18115">
    <property type="entry name" value="Tudor_3"/>
    <property type="match status" value="1"/>
</dbReference>
<evidence type="ECO:0000313" key="7">
    <source>
        <dbReference type="RefSeq" id="XP_033459627.1"/>
    </source>
</evidence>
<dbReference type="CDD" id="cd17745">
    <property type="entry name" value="BRCT_p53bp1_rpt1"/>
    <property type="match status" value="1"/>
</dbReference>
<evidence type="ECO:0000256" key="1">
    <source>
        <dbReference type="ARBA" id="ARBA00004123"/>
    </source>
</evidence>
<dbReference type="InterPro" id="IPR047252">
    <property type="entry name" value="TP53BP1-like"/>
</dbReference>
<dbReference type="GO" id="GO:0042393">
    <property type="term" value="F:histone binding"/>
    <property type="evidence" value="ECO:0007669"/>
    <property type="project" value="TreeGrafter"/>
</dbReference>
<proteinExistence type="predicted"/>
<feature type="region of interest" description="Disordered" evidence="4">
    <location>
        <begin position="842"/>
        <end position="971"/>
    </location>
</feature>
<feature type="compositionally biased region" description="Polar residues" evidence="4">
    <location>
        <begin position="645"/>
        <end position="662"/>
    </location>
</feature>
<feature type="compositionally biased region" description="Basic and acidic residues" evidence="4">
    <location>
        <begin position="670"/>
        <end position="689"/>
    </location>
</feature>
<evidence type="ECO:0000313" key="6">
    <source>
        <dbReference type="Proteomes" id="UP000504637"/>
    </source>
</evidence>
<evidence type="ECO:0000256" key="3">
    <source>
        <dbReference type="ARBA" id="ARBA00023242"/>
    </source>
</evidence>
<feature type="compositionally biased region" description="Polar residues" evidence="4">
    <location>
        <begin position="907"/>
        <end position="924"/>
    </location>
</feature>
<dbReference type="GeneID" id="54362576"/>
<organism evidence="7">
    <name type="scientific">Dissoconium aciculare CBS 342.82</name>
    <dbReference type="NCBI Taxonomy" id="1314786"/>
    <lineage>
        <taxon>Eukaryota</taxon>
        <taxon>Fungi</taxon>
        <taxon>Dikarya</taxon>
        <taxon>Ascomycota</taxon>
        <taxon>Pezizomycotina</taxon>
        <taxon>Dothideomycetes</taxon>
        <taxon>Dothideomycetidae</taxon>
        <taxon>Mycosphaerellales</taxon>
        <taxon>Dissoconiaceae</taxon>
        <taxon>Dissoconium</taxon>
    </lineage>
</organism>
<dbReference type="PROSITE" id="PS50172">
    <property type="entry name" value="BRCT"/>
    <property type="match status" value="1"/>
</dbReference>
<dbReference type="OrthoDB" id="129353at2759"/>
<gene>
    <name evidence="7" type="ORF">K489DRAFT_379955</name>
</gene>
<feature type="region of interest" description="Disordered" evidence="4">
    <location>
        <begin position="204"/>
        <end position="237"/>
    </location>
</feature>
<feature type="compositionally biased region" description="Polar residues" evidence="4">
    <location>
        <begin position="1219"/>
        <end position="1239"/>
    </location>
</feature>
<feature type="compositionally biased region" description="Basic and acidic residues" evidence="4">
    <location>
        <begin position="519"/>
        <end position="530"/>
    </location>
</feature>
<dbReference type="Gene3D" id="3.40.50.10190">
    <property type="entry name" value="BRCT domain"/>
    <property type="match status" value="1"/>
</dbReference>
<evidence type="ECO:0000256" key="2">
    <source>
        <dbReference type="ARBA" id="ARBA00022763"/>
    </source>
</evidence>
<feature type="compositionally biased region" description="Polar residues" evidence="4">
    <location>
        <begin position="846"/>
        <end position="861"/>
    </location>
</feature>
<feature type="compositionally biased region" description="Acidic residues" evidence="4">
    <location>
        <begin position="421"/>
        <end position="436"/>
    </location>
</feature>
<feature type="compositionally biased region" description="Acidic residues" evidence="4">
    <location>
        <begin position="447"/>
        <end position="476"/>
    </location>
</feature>
<feature type="region of interest" description="Disordered" evidence="4">
    <location>
        <begin position="309"/>
        <end position="332"/>
    </location>
</feature>
<feature type="compositionally biased region" description="Polar residues" evidence="4">
    <location>
        <begin position="534"/>
        <end position="546"/>
    </location>
</feature>
<dbReference type="Gene3D" id="2.30.30.140">
    <property type="match status" value="1"/>
</dbReference>
<dbReference type="PANTHER" id="PTHR15321:SF3">
    <property type="entry name" value="TP53-BINDING PROTEIN 1"/>
    <property type="match status" value="1"/>
</dbReference>
<feature type="compositionally biased region" description="Polar residues" evidence="4">
    <location>
        <begin position="309"/>
        <end position="329"/>
    </location>
</feature>
<dbReference type="RefSeq" id="XP_033459627.1">
    <property type="nucleotide sequence ID" value="XM_033604776.1"/>
</dbReference>
<keyword evidence="6" id="KW-1185">Reference proteome</keyword>
<keyword evidence="3" id="KW-0539">Nucleus</keyword>
<reference evidence="7" key="2">
    <citation type="submission" date="2020-04" db="EMBL/GenBank/DDBJ databases">
        <authorList>
            <consortium name="NCBI Genome Project"/>
        </authorList>
    </citation>
    <scope>NUCLEOTIDE SEQUENCE</scope>
    <source>
        <strain evidence="7">CBS 342.82</strain>
    </source>
</reference>
<protein>
    <recommendedName>
        <fullName evidence="5">BRCT domain-containing protein</fullName>
    </recommendedName>
</protein>
<dbReference type="Proteomes" id="UP000504637">
    <property type="component" value="Unplaced"/>
</dbReference>
<evidence type="ECO:0000259" key="5">
    <source>
        <dbReference type="PROSITE" id="PS50172"/>
    </source>
</evidence>
<dbReference type="SUPFAM" id="SSF52113">
    <property type="entry name" value="BRCT domain"/>
    <property type="match status" value="1"/>
</dbReference>
<comment type="subcellular location">
    <subcellularLocation>
        <location evidence="1">Nucleus</location>
    </subcellularLocation>
</comment>
<dbReference type="InterPro" id="IPR001357">
    <property type="entry name" value="BRCT_dom"/>
</dbReference>
<dbReference type="InterPro" id="IPR041297">
    <property type="entry name" value="Crb2_Tudor"/>
</dbReference>
<sequence>MATTLSSPSKQDRRADAASQANTLARHLIVDISEQSHHIIAADAAGCSVPEFLQDDTAGAPAATLSALSPKKSSHRQISKSALMGNMATHQPTDSETIPHIKLTKAATFNGREFGDTQPMESQVYRELTESIAKAASSEPPVNTNATDTPMFNHTEDSLLTERTPHTLRQGDTGFIDLGAAFPPASQGRSSNADFDDLLEDTSPQTQFQIPGRPTLPVTPTVAGHKHGRDGELLPSTASRTPAYSQLFAGQLGAPLLSATQLFNQTQAPSSPLADGLRSDPVVSRPSPNLHNVEVTSPPTVAFSSPVATMNVRPNTSSGEPRETYTSMRESQERRAARLREELGLPGVAEEEDEEEDLFELGQPLGAGRGLRRALSAQPMQDTLMRRASSKLETPHHLRRKSGSMVDLVTPGTTRRGEKIDFEEDDEILSAEDDAGVEGPDTAMADPEQEGGEEGGEGDNVGDEVYESDANDEYDELGQTVLRSQSNMPDEDDPVSDDGDDRPSDDEAEAEEADEEAHEESAKGETKDDEALQAQIQSEHVQSQGAAGNDLSDGPLPAGTQRSAIADSQPKSSRKQRRQALPPSGPNSSITSFIPGSQYAGRTSQELAFIRRVHSDSQAVSSADRVPSSPPPMPSLSGAGISHGSVANQDKLPTSKISQQLGAGTVGQDSRNDRNEIPESEYTDHENTDKRHQAIANDNLHSMQEGSHSNNNNILFSTARTHVTSPSPSPTKLAGRTMPTIFSASQISRPSQFSPRKAAGVRRFGDTMTEDLIPMNNSGETYDAMTSIMNGVLGEDHDMFAAIADSPVKKKPVRRPFSKISQEIPSSVSEVVGVPQERVAEVPAASASQSRVEQPASTAEEASSPVRPTSKRRKPVPRVPSSSLSSAPMEIDETVIEDVAPTDHVETTTPKASTSAQRSGQQGVFSPPSPEMAAVEEHQPGTTPNSVKKREDAGARAVSQLLSSRNRKLPPATKKLKAMKYGHAATEKAKGKAAATKQTKAARIQTLRPTVEHWGDEAEAMELDVPLPAVADEEHIPADTSKITGVVDEPGEHTDEDATNAVLAPRRMFALFMGSLNNYYPATWIATSIDGFNHQVKFDDLTVTTVSAKQSCRLDLRVGDAVKVDLPNMRKQSWTVVELVKPSASAQTDGFTTDIFGHTHVKVQARAPRNSLSNTHEALQDQGVIEEVPITFIYLTLTMWTPFQDRPFQIPQMDKPTSRMETPSATSINTPSARNTPSASRLARTRVPTIKAKDKLAYLPRDEPISFPVQSGGTSVFSGMAFAISYIASDASTEKAEVIRLIESGGGKVLEDGFEELFLLPSDGMDMTKAHQKRASISATNKHELEASAADLQAEDGLCLRPEFQGLGFVALIADQHSRRAKYMQALALNLPTLAGRWILDSCNSTLNTTLDSTTSSPIPLPWSRYLLASGESNFLSGAVRSRTLTPYLPSDIPKANLASAIARRNRLLRNEGLLMVAPKKGTANWEKRKTFVFLTLALGAGRVKRVADVKEAKALLDEDDDDAEWKWVYVDSAMGEASRVLFGKDFAGAAGGAGQGKKRKRAGNDGAAGVGKEGNLMSCSDGRVKLVNDEFVVQSLILGDLVE</sequence>
<dbReference type="GO" id="GO:0005634">
    <property type="term" value="C:nucleus"/>
    <property type="evidence" value="ECO:0007669"/>
    <property type="project" value="UniProtKB-SubCell"/>
</dbReference>
<dbReference type="InterPro" id="IPR047249">
    <property type="entry name" value="BRCT_p53bp1-like_rpt1"/>
</dbReference>
<feature type="compositionally biased region" description="Polar residues" evidence="4">
    <location>
        <begin position="586"/>
        <end position="606"/>
    </location>
</feature>
<dbReference type="InterPro" id="IPR036420">
    <property type="entry name" value="BRCT_dom_sf"/>
</dbReference>
<name>A0A6J3M3I9_9PEZI</name>
<feature type="domain" description="BRCT" evidence="5">
    <location>
        <begin position="1272"/>
        <end position="1402"/>
    </location>
</feature>
<accession>A0A6J3M3I9</accession>